<accession>A0AAP0QQ33</accession>
<evidence type="ECO:0000313" key="1">
    <source>
        <dbReference type="EMBL" id="KAK9208407.1"/>
    </source>
</evidence>
<dbReference type="EMBL" id="JBCGBO010000004">
    <property type="protein sequence ID" value="KAK9208407.1"/>
    <property type="molecule type" value="Genomic_DNA"/>
</dbReference>
<dbReference type="AlphaFoldDB" id="A0AAP0QQ33"/>
<keyword evidence="2" id="KW-1185">Reference proteome</keyword>
<comment type="caution">
    <text evidence="1">The sequence shown here is derived from an EMBL/GenBank/DDBJ whole genome shotgun (WGS) entry which is preliminary data.</text>
</comment>
<gene>
    <name evidence="1" type="ORF">WN944_000761</name>
</gene>
<name>A0AAP0QQ33_9ROSI</name>
<reference evidence="1 2" key="1">
    <citation type="submission" date="2024-05" db="EMBL/GenBank/DDBJ databases">
        <title>Haplotype-resolved chromosome-level genome assembly of Huyou (Citrus changshanensis).</title>
        <authorList>
            <person name="Miao C."/>
            <person name="Chen W."/>
            <person name="Wu Y."/>
            <person name="Wang L."/>
            <person name="Zhao S."/>
            <person name="Grierson D."/>
            <person name="Xu C."/>
            <person name="Chen K."/>
        </authorList>
    </citation>
    <scope>NUCLEOTIDE SEQUENCE [LARGE SCALE GENOMIC DNA]</scope>
    <source>
        <strain evidence="1">01-14</strain>
        <tissue evidence="1">Leaf</tissue>
    </source>
</reference>
<sequence>MVTISGQRSFTTEDNLFHFGPTRSVECQTVDVAPSIACGRRRYIEARFDEPHKALVSPVHARCRSLHVNWVSQKSVTATSKMMY</sequence>
<dbReference type="Proteomes" id="UP001428341">
    <property type="component" value="Unassembled WGS sequence"/>
</dbReference>
<evidence type="ECO:0000313" key="2">
    <source>
        <dbReference type="Proteomes" id="UP001428341"/>
    </source>
</evidence>
<protein>
    <submittedName>
        <fullName evidence="1">Uncharacterized protein</fullName>
    </submittedName>
</protein>
<organism evidence="1 2">
    <name type="scientific">Citrus x changshan-huyou</name>
    <dbReference type="NCBI Taxonomy" id="2935761"/>
    <lineage>
        <taxon>Eukaryota</taxon>
        <taxon>Viridiplantae</taxon>
        <taxon>Streptophyta</taxon>
        <taxon>Embryophyta</taxon>
        <taxon>Tracheophyta</taxon>
        <taxon>Spermatophyta</taxon>
        <taxon>Magnoliopsida</taxon>
        <taxon>eudicotyledons</taxon>
        <taxon>Gunneridae</taxon>
        <taxon>Pentapetalae</taxon>
        <taxon>rosids</taxon>
        <taxon>malvids</taxon>
        <taxon>Sapindales</taxon>
        <taxon>Rutaceae</taxon>
        <taxon>Aurantioideae</taxon>
        <taxon>Citrus</taxon>
    </lineage>
</organism>
<proteinExistence type="predicted"/>